<dbReference type="GO" id="GO:0003755">
    <property type="term" value="F:peptidyl-prolyl cis-trans isomerase activity"/>
    <property type="evidence" value="ECO:0007669"/>
    <property type="project" value="UniProtKB-KW"/>
</dbReference>
<reference evidence="8" key="1">
    <citation type="submission" date="2022-10" db="EMBL/GenBank/DDBJ databases">
        <authorList>
            <person name="Chen Y."/>
            <person name="Dougan E. K."/>
            <person name="Chan C."/>
            <person name="Rhodes N."/>
            <person name="Thang M."/>
        </authorList>
    </citation>
    <scope>NUCLEOTIDE SEQUENCE</scope>
</reference>
<accession>A0A9P1CD28</accession>
<dbReference type="PROSITE" id="PS50198">
    <property type="entry name" value="PPIC_PPIASE_2"/>
    <property type="match status" value="1"/>
</dbReference>
<sequence length="770" mass="85179">MAADKEGIPGAKPAASTTFFKGLQGNTLHRGAIQATMPMQLEAVLAKRERAEREHMPARPPNVFVDGVYVRGSADPKQKPLLRHVIVKDLNKVATQLKYEVPTSGLFEKKPPMGLYCIFDGVAGGGTSGTGPSVASIAEFCALNFHIALLNALSELRPNYVTAKLVEEALASSLETLDQELLIRNPEVVEGCGAAIALLVRDHLFVALMGRCSAVLCEVGDDGRRIPMTLGRGVKTGCMGGPSATSPDVLTAQLSAADRHSFLVLTSSVISNSISSTELMNISLGYDLQPRAFCGDVASRAAQAGPCTAVQVDEPQSSAHGESKQKANAPSQGKQIRTVNFLPEAPTQVEAVPPPTKKAKVAHTSGATQSMRLRHILVKFHEGPKVPEEPKAKWASRSRLDAEKILRVAIAEIRQDRKQWKKPPKDVTEMISLSSKKFIELARKHSDCETAQKGALACGDLGWVTPEARASMSEHFKEVCDVLHPGQWSDIVASHQGMHLVQRVPVGTRLYGLMPAARYQVQTVGGTIPGKTGEPSHVELSMEDVPFNLRRFQEMEVISDELEPHLEDWIISTKEIYTMAYYMDEQLLVDTGMINCVIISCASAKTALALAFCLRMREMRYVFGLTSKDHLEFARSTDLFHEVFSYDDIESLPNNHTVVYMDFKCDGELRQQITLRMGTNLMYNMVIGPAVFQKKMKDQLFEKRAREVLFDESSWRERRRLVAEVTKTGRNEKLKHSYKAFIERMKQYITVKHVGSVDGFVKMYDALYSN</sequence>
<feature type="domain" description="PpiC" evidence="7">
    <location>
        <begin position="368"/>
        <end position="505"/>
    </location>
</feature>
<keyword evidence="4 5" id="KW-0413">Isomerase</keyword>
<dbReference type="InterPro" id="IPR000297">
    <property type="entry name" value="PPIase_PpiC"/>
</dbReference>
<organism evidence="8">
    <name type="scientific">Cladocopium goreaui</name>
    <dbReference type="NCBI Taxonomy" id="2562237"/>
    <lineage>
        <taxon>Eukaryota</taxon>
        <taxon>Sar</taxon>
        <taxon>Alveolata</taxon>
        <taxon>Dinophyceae</taxon>
        <taxon>Suessiales</taxon>
        <taxon>Symbiodiniaceae</taxon>
        <taxon>Cladocopium</taxon>
    </lineage>
</organism>
<protein>
    <recommendedName>
        <fullName evidence="2">peptidylprolyl isomerase</fullName>
        <ecNumber evidence="2">5.2.1.8</ecNumber>
    </recommendedName>
</protein>
<keyword evidence="3 5" id="KW-0697">Rotamase</keyword>
<dbReference type="SUPFAM" id="SSF54534">
    <property type="entry name" value="FKBP-like"/>
    <property type="match status" value="1"/>
</dbReference>
<dbReference type="PANTHER" id="PTHR10657:SF4">
    <property type="entry name" value="PEPTIDYL-PROLYL CIS-TRANS ISOMERASE-RELATED"/>
    <property type="match status" value="1"/>
</dbReference>
<comment type="catalytic activity">
    <reaction evidence="1">
        <text>[protein]-peptidylproline (omega=180) = [protein]-peptidylproline (omega=0)</text>
        <dbReference type="Rhea" id="RHEA:16237"/>
        <dbReference type="Rhea" id="RHEA-COMP:10747"/>
        <dbReference type="Rhea" id="RHEA-COMP:10748"/>
        <dbReference type="ChEBI" id="CHEBI:83833"/>
        <dbReference type="ChEBI" id="CHEBI:83834"/>
        <dbReference type="EC" id="5.2.1.8"/>
    </reaction>
</comment>
<dbReference type="EC" id="5.2.1.8" evidence="2"/>
<name>A0A9P1CD28_9DINO</name>
<evidence type="ECO:0000259" key="7">
    <source>
        <dbReference type="PROSITE" id="PS50198"/>
    </source>
</evidence>
<dbReference type="Pfam" id="PF11017">
    <property type="entry name" value="DUF2855"/>
    <property type="match status" value="1"/>
</dbReference>
<dbReference type="InterPro" id="IPR046357">
    <property type="entry name" value="PPIase_dom_sf"/>
</dbReference>
<dbReference type="InterPro" id="IPR051370">
    <property type="entry name" value="PPIase_Pin1"/>
</dbReference>
<evidence type="ECO:0000256" key="6">
    <source>
        <dbReference type="SAM" id="MobiDB-lite"/>
    </source>
</evidence>
<dbReference type="EMBL" id="CAMXCT030001373">
    <property type="protein sequence ID" value="CAL4776786.1"/>
    <property type="molecule type" value="Genomic_DNA"/>
</dbReference>
<dbReference type="EMBL" id="CAMXCT010001373">
    <property type="protein sequence ID" value="CAI3989474.1"/>
    <property type="molecule type" value="Genomic_DNA"/>
</dbReference>
<dbReference type="InterPro" id="IPR001932">
    <property type="entry name" value="PPM-type_phosphatase-like_dom"/>
</dbReference>
<dbReference type="GO" id="GO:0005634">
    <property type="term" value="C:nucleus"/>
    <property type="evidence" value="ECO:0007669"/>
    <property type="project" value="TreeGrafter"/>
</dbReference>
<dbReference type="EMBL" id="CAMXCT020001373">
    <property type="protein sequence ID" value="CAL1142849.1"/>
    <property type="molecule type" value="Genomic_DNA"/>
</dbReference>
<comment type="caution">
    <text evidence="8">The sequence shown here is derived from an EMBL/GenBank/DDBJ whole genome shotgun (WGS) entry which is preliminary data.</text>
</comment>
<evidence type="ECO:0000313" key="8">
    <source>
        <dbReference type="EMBL" id="CAI3989474.1"/>
    </source>
</evidence>
<proteinExistence type="predicted"/>
<evidence type="ECO:0000313" key="9">
    <source>
        <dbReference type="EMBL" id="CAL1142849.1"/>
    </source>
</evidence>
<dbReference type="Gene3D" id="3.60.40.10">
    <property type="entry name" value="PPM-type phosphatase domain"/>
    <property type="match status" value="1"/>
</dbReference>
<dbReference type="Proteomes" id="UP001152797">
    <property type="component" value="Unassembled WGS sequence"/>
</dbReference>
<dbReference type="Gene3D" id="3.10.50.40">
    <property type="match status" value="1"/>
</dbReference>
<gene>
    <name evidence="8" type="ORF">C1SCF055_LOCUS16547</name>
</gene>
<dbReference type="SUPFAM" id="SSF81606">
    <property type="entry name" value="PP2C-like"/>
    <property type="match status" value="1"/>
</dbReference>
<feature type="non-terminal residue" evidence="8">
    <location>
        <position position="1"/>
    </location>
</feature>
<dbReference type="AlphaFoldDB" id="A0A9P1CD28"/>
<keyword evidence="10" id="KW-1185">Reference proteome</keyword>
<evidence type="ECO:0000256" key="5">
    <source>
        <dbReference type="PROSITE-ProRule" id="PRU00278"/>
    </source>
</evidence>
<dbReference type="InterPro" id="IPR036457">
    <property type="entry name" value="PPM-type-like_dom_sf"/>
</dbReference>
<dbReference type="PANTHER" id="PTHR10657">
    <property type="entry name" value="PEPTIDYL-PROLYL CIS-TRANS ISOMERASE"/>
    <property type="match status" value="1"/>
</dbReference>
<reference evidence="9" key="2">
    <citation type="submission" date="2024-04" db="EMBL/GenBank/DDBJ databases">
        <authorList>
            <person name="Chen Y."/>
            <person name="Shah S."/>
            <person name="Dougan E. K."/>
            <person name="Thang M."/>
            <person name="Chan C."/>
        </authorList>
    </citation>
    <scope>NUCLEOTIDE SEQUENCE [LARGE SCALE GENOMIC DNA]</scope>
</reference>
<feature type="compositionally biased region" description="Polar residues" evidence="6">
    <location>
        <begin position="314"/>
        <end position="337"/>
    </location>
</feature>
<evidence type="ECO:0000256" key="2">
    <source>
        <dbReference type="ARBA" id="ARBA00013194"/>
    </source>
</evidence>
<evidence type="ECO:0000256" key="3">
    <source>
        <dbReference type="ARBA" id="ARBA00023110"/>
    </source>
</evidence>
<dbReference type="OrthoDB" id="430538at2759"/>
<feature type="region of interest" description="Disordered" evidence="6">
    <location>
        <begin position="312"/>
        <end position="337"/>
    </location>
</feature>
<evidence type="ECO:0000256" key="1">
    <source>
        <dbReference type="ARBA" id="ARBA00000971"/>
    </source>
</evidence>
<dbReference type="Pfam" id="PF00481">
    <property type="entry name" value="PP2C"/>
    <property type="match status" value="1"/>
</dbReference>
<evidence type="ECO:0000313" key="10">
    <source>
        <dbReference type="Proteomes" id="UP001152797"/>
    </source>
</evidence>
<evidence type="ECO:0000256" key="4">
    <source>
        <dbReference type="ARBA" id="ARBA00023235"/>
    </source>
</evidence>
<dbReference type="InterPro" id="IPR021276">
    <property type="entry name" value="DUF2855"/>
</dbReference>
<dbReference type="GO" id="GO:0005829">
    <property type="term" value="C:cytosol"/>
    <property type="evidence" value="ECO:0007669"/>
    <property type="project" value="TreeGrafter"/>
</dbReference>